<dbReference type="GO" id="GO:0030246">
    <property type="term" value="F:carbohydrate binding"/>
    <property type="evidence" value="ECO:0007669"/>
    <property type="project" value="InterPro"/>
</dbReference>
<dbReference type="InterPro" id="IPR045043">
    <property type="entry name" value="Lea14-like"/>
</dbReference>
<dbReference type="AlphaFoldDB" id="A0A8K0IK80"/>
<dbReference type="Pfam" id="PF03168">
    <property type="entry name" value="LEA_2"/>
    <property type="match status" value="2"/>
</dbReference>
<evidence type="ECO:0000259" key="2">
    <source>
        <dbReference type="SMART" id="SM00769"/>
    </source>
</evidence>
<dbReference type="GO" id="GO:0009269">
    <property type="term" value="P:response to desiccation"/>
    <property type="evidence" value="ECO:0007669"/>
    <property type="project" value="InterPro"/>
</dbReference>
<dbReference type="SUPFAM" id="SSF117070">
    <property type="entry name" value="LEA14-like"/>
    <property type="match status" value="2"/>
</dbReference>
<dbReference type="GO" id="GO:0005829">
    <property type="term" value="C:cytosol"/>
    <property type="evidence" value="ECO:0007669"/>
    <property type="project" value="TreeGrafter"/>
</dbReference>
<evidence type="ECO:0000313" key="4">
    <source>
        <dbReference type="EMBL" id="KAG1361193.1"/>
    </source>
</evidence>
<dbReference type="InterPro" id="IPR013990">
    <property type="entry name" value="WHy-dom"/>
</dbReference>
<evidence type="ECO:0000259" key="3">
    <source>
        <dbReference type="SMART" id="SM01063"/>
    </source>
</evidence>
<dbReference type="SUPFAM" id="SSF48208">
    <property type="entry name" value="Six-hairpin glycosidases"/>
    <property type="match status" value="1"/>
</dbReference>
<accession>A0A8K0IK80</accession>
<dbReference type="OrthoDB" id="1883584at2759"/>
<keyword evidence="5" id="KW-1185">Reference proteome</keyword>
<feature type="domain" description="Water stress and hypersensitive response" evidence="2">
    <location>
        <begin position="173"/>
        <end position="290"/>
    </location>
</feature>
<dbReference type="PANTHER" id="PTHR31459:SF25">
    <property type="entry name" value="WATER STRESS AND HYPERSENSITIVE RESPONSE DOMAIN-CONTAINING PROTEIN"/>
    <property type="match status" value="1"/>
</dbReference>
<dbReference type="Gene3D" id="1.50.10.10">
    <property type="match status" value="1"/>
</dbReference>
<dbReference type="EMBL" id="CM017880">
    <property type="protein sequence ID" value="KAG1361193.1"/>
    <property type="molecule type" value="Genomic_DNA"/>
</dbReference>
<dbReference type="Gene3D" id="2.60.40.1820">
    <property type="match status" value="2"/>
</dbReference>
<protein>
    <submittedName>
        <fullName evidence="4">Putative Desiccation protectant protein Lea14</fullName>
    </submittedName>
</protein>
<dbReference type="Pfam" id="PF09478">
    <property type="entry name" value="CBM49"/>
    <property type="match status" value="1"/>
</dbReference>
<comment type="similarity">
    <text evidence="1">Belongs to the LEA type 2 family.</text>
</comment>
<feature type="domain" description="Water stress and hypersensitive response" evidence="2">
    <location>
        <begin position="47"/>
        <end position="164"/>
    </location>
</feature>
<dbReference type="GO" id="GO:0005576">
    <property type="term" value="C:extracellular region"/>
    <property type="evidence" value="ECO:0007669"/>
    <property type="project" value="UniProtKB-SubCell"/>
</dbReference>
<name>A0A8K0IK80_COCNU</name>
<dbReference type="SMART" id="SM01063">
    <property type="entry name" value="CBM49"/>
    <property type="match status" value="1"/>
</dbReference>
<feature type="domain" description="Carbohydrate binding" evidence="3">
    <location>
        <begin position="466"/>
        <end position="548"/>
    </location>
</feature>
<reference evidence="4" key="1">
    <citation type="journal article" date="2017" name="Gigascience">
        <title>The genome draft of coconut (Cocos nucifera).</title>
        <authorList>
            <person name="Xiao Y."/>
            <person name="Xu P."/>
            <person name="Fan H."/>
            <person name="Baudouin L."/>
            <person name="Xia W."/>
            <person name="Bocs S."/>
            <person name="Xu J."/>
            <person name="Li Q."/>
            <person name="Guo A."/>
            <person name="Zhou L."/>
            <person name="Li J."/>
            <person name="Wu Y."/>
            <person name="Ma Z."/>
            <person name="Armero A."/>
            <person name="Issali A.E."/>
            <person name="Liu N."/>
            <person name="Peng M."/>
            <person name="Yang Y."/>
        </authorList>
    </citation>
    <scope>NUCLEOTIDE SEQUENCE</scope>
    <source>
        <tissue evidence="4">Spear leaf of Hainan Tall coconut</tissue>
    </source>
</reference>
<gene>
    <name evidence="4" type="ORF">COCNU_09G006560</name>
</gene>
<dbReference type="InterPro" id="IPR004864">
    <property type="entry name" value="LEA_2"/>
</dbReference>
<dbReference type="GO" id="GO:0008810">
    <property type="term" value="F:cellulase activity"/>
    <property type="evidence" value="ECO:0007669"/>
    <property type="project" value="UniProtKB-EC"/>
</dbReference>
<proteinExistence type="inferred from homology"/>
<evidence type="ECO:0000256" key="1">
    <source>
        <dbReference type="ARBA" id="ARBA00005960"/>
    </source>
</evidence>
<sequence>MASSDKQEKKEEKRDEDKGGFLDKVKDFIHDVGEKIEETVGFGKPTADVTAIHIDSIDLKRADLVVDILVTNPNPIPIPLVDINYLIESSGRKLISGKIPDAGTIHAHGSETIKVPLTLIYDDIKSTYNDIEPGSVIPYKVRVELIVDLPVFGNITLPMEKNGEIPVPYKPEIDLQKIKFDSFSFEETSATLFLKVDNTNDFDLGLNSLEYEMCLGEVSIGGARLSKSAVIGKKGNGVVELPISFRPKEFGSALWDMIRGKGTGYSMKGSLDVNTPFGPMKLPFHREGGRTKLKKADDHDSGNEWYHKTPPPYIPIPIATYLNPNLTAGRAMARSMVSFSVAAMVVVCSFGLKTTAIMVNGFNYREALEKSLLFFRGPVVRQAATRSASQMAWLAMEMVTITAYCWMRAEDMATPRTAYKVDSEHPGSNIAAETAAAMAAASIAFKPYNSSLLQAPPFACKAEVSFEFLHTITNTWKDKGVDYYRHRVTVKNTSTKPITDLKLHIENLSGPLWGLSPTTEKNIYELPPWLKLVKPGTQFNFVYVQGGSQAKASLLATIKIM</sequence>
<reference evidence="4" key="2">
    <citation type="submission" date="2019-07" db="EMBL/GenBank/DDBJ databases">
        <authorList>
            <person name="Yang Y."/>
            <person name="Bocs S."/>
            <person name="Baudouin L."/>
        </authorList>
    </citation>
    <scope>NUCLEOTIDE SEQUENCE</scope>
    <source>
        <tissue evidence="4">Spear leaf of Hainan Tall coconut</tissue>
    </source>
</reference>
<dbReference type="FunFam" id="2.60.40.1820:FF:000003">
    <property type="entry name" value="Desiccation protectant protein Lea14 isogeny"/>
    <property type="match status" value="1"/>
</dbReference>
<dbReference type="InterPro" id="IPR019028">
    <property type="entry name" value="CBM_49"/>
</dbReference>
<evidence type="ECO:0000313" key="5">
    <source>
        <dbReference type="Proteomes" id="UP000797356"/>
    </source>
</evidence>
<dbReference type="Proteomes" id="UP000797356">
    <property type="component" value="Chromosome 9"/>
</dbReference>
<dbReference type="InterPro" id="IPR008928">
    <property type="entry name" value="6-hairpin_glycosidase_sf"/>
</dbReference>
<comment type="caution">
    <text evidence="4">The sequence shown here is derived from an EMBL/GenBank/DDBJ whole genome shotgun (WGS) entry which is preliminary data.</text>
</comment>
<dbReference type="SMART" id="SM00769">
    <property type="entry name" value="WHy"/>
    <property type="match status" value="2"/>
</dbReference>
<organism evidence="4 5">
    <name type="scientific">Cocos nucifera</name>
    <name type="common">Coconut palm</name>
    <dbReference type="NCBI Taxonomy" id="13894"/>
    <lineage>
        <taxon>Eukaryota</taxon>
        <taxon>Viridiplantae</taxon>
        <taxon>Streptophyta</taxon>
        <taxon>Embryophyta</taxon>
        <taxon>Tracheophyta</taxon>
        <taxon>Spermatophyta</taxon>
        <taxon>Magnoliopsida</taxon>
        <taxon>Liliopsida</taxon>
        <taxon>Arecaceae</taxon>
        <taxon>Arecoideae</taxon>
        <taxon>Cocoseae</taxon>
        <taxon>Attaleinae</taxon>
        <taxon>Cocos</taxon>
    </lineage>
</organism>
<dbReference type="GO" id="GO:0030245">
    <property type="term" value="P:cellulose catabolic process"/>
    <property type="evidence" value="ECO:0007669"/>
    <property type="project" value="UniProtKB-KW"/>
</dbReference>
<dbReference type="PANTHER" id="PTHR31459">
    <property type="match status" value="1"/>
</dbReference>
<dbReference type="InterPro" id="IPR012341">
    <property type="entry name" value="6hp_glycosidase-like_sf"/>
</dbReference>